<dbReference type="SMART" id="SM00382">
    <property type="entry name" value="AAA"/>
    <property type="match status" value="1"/>
</dbReference>
<dbReference type="STRING" id="796620.VIBC2010_15339"/>
<reference evidence="5 6" key="1">
    <citation type="journal article" date="2012" name="Int. J. Syst. Evol. Microbiol.">
        <title>Vibrio caribbeanicus sp. nov., isolated from the marine sponge Scleritoderma cyanea.</title>
        <authorList>
            <person name="Hoffmann M."/>
            <person name="Monday S.R."/>
            <person name="Allard M.W."/>
            <person name="Strain E.A."/>
            <person name="Whittaker P."/>
            <person name="Naum M."/>
            <person name="McCarthy P.J."/>
            <person name="Lopez J.V."/>
            <person name="Fischer M."/>
            <person name="Brown E.W."/>
        </authorList>
    </citation>
    <scope>NUCLEOTIDE SEQUENCE [LARGE SCALE GENOMIC DNA]</scope>
    <source>
        <strain evidence="5 6">ATCC BAA-2122</strain>
    </source>
</reference>
<evidence type="ECO:0000259" key="4">
    <source>
        <dbReference type="PROSITE" id="PS50893"/>
    </source>
</evidence>
<gene>
    <name evidence="5" type="ORF">VIBC2010_15339</name>
</gene>
<evidence type="ECO:0000256" key="2">
    <source>
        <dbReference type="ARBA" id="ARBA00022741"/>
    </source>
</evidence>
<dbReference type="GO" id="GO:0005524">
    <property type="term" value="F:ATP binding"/>
    <property type="evidence" value="ECO:0007669"/>
    <property type="project" value="UniProtKB-KW"/>
</dbReference>
<feature type="domain" description="ABC transporter" evidence="4">
    <location>
        <begin position="3"/>
        <end position="215"/>
    </location>
</feature>
<dbReference type="RefSeq" id="WP_009602783.1">
    <property type="nucleotide sequence ID" value="NZ_AEIU01000096.1"/>
</dbReference>
<dbReference type="EMBL" id="AEIU01000096">
    <property type="protein sequence ID" value="EFP95421.1"/>
    <property type="molecule type" value="Genomic_DNA"/>
</dbReference>
<name>E3BNK2_9VIBR</name>
<dbReference type="Pfam" id="PF00005">
    <property type="entry name" value="ABC_tran"/>
    <property type="match status" value="1"/>
</dbReference>
<dbReference type="InterPro" id="IPR050093">
    <property type="entry name" value="ABC_SmlMolc_Importer"/>
</dbReference>
<dbReference type="Proteomes" id="UP000002943">
    <property type="component" value="Unassembled WGS sequence"/>
</dbReference>
<dbReference type="AlphaFoldDB" id="E3BNK2"/>
<dbReference type="PANTHER" id="PTHR42781">
    <property type="entry name" value="SPERMIDINE/PUTRESCINE IMPORT ATP-BINDING PROTEIN POTA"/>
    <property type="match status" value="1"/>
</dbReference>
<evidence type="ECO:0000313" key="6">
    <source>
        <dbReference type="Proteomes" id="UP000002943"/>
    </source>
</evidence>
<dbReference type="GO" id="GO:0016887">
    <property type="term" value="F:ATP hydrolysis activity"/>
    <property type="evidence" value="ECO:0007669"/>
    <property type="project" value="InterPro"/>
</dbReference>
<evidence type="ECO:0000256" key="1">
    <source>
        <dbReference type="ARBA" id="ARBA00022448"/>
    </source>
</evidence>
<dbReference type="OrthoDB" id="9802264at2"/>
<keyword evidence="2" id="KW-0547">Nucleotide-binding</keyword>
<keyword evidence="6" id="KW-1185">Reference proteome</keyword>
<keyword evidence="3 5" id="KW-0067">ATP-binding</keyword>
<evidence type="ECO:0000313" key="5">
    <source>
        <dbReference type="EMBL" id="EFP95421.1"/>
    </source>
</evidence>
<organism evidence="5 6">
    <name type="scientific">Vibrio caribbeanicus ATCC BAA-2122</name>
    <dbReference type="NCBI Taxonomy" id="796620"/>
    <lineage>
        <taxon>Bacteria</taxon>
        <taxon>Pseudomonadati</taxon>
        <taxon>Pseudomonadota</taxon>
        <taxon>Gammaproteobacteria</taxon>
        <taxon>Vibrionales</taxon>
        <taxon>Vibrionaceae</taxon>
        <taxon>Vibrio</taxon>
    </lineage>
</organism>
<dbReference type="PROSITE" id="PS50893">
    <property type="entry name" value="ABC_TRANSPORTER_2"/>
    <property type="match status" value="1"/>
</dbReference>
<dbReference type="eggNOG" id="COG4136">
    <property type="taxonomic scope" value="Bacteria"/>
</dbReference>
<evidence type="ECO:0000256" key="3">
    <source>
        <dbReference type="ARBA" id="ARBA00022840"/>
    </source>
</evidence>
<dbReference type="InterPro" id="IPR017871">
    <property type="entry name" value="ABC_transporter-like_CS"/>
</dbReference>
<dbReference type="SUPFAM" id="SSF52540">
    <property type="entry name" value="P-loop containing nucleoside triphosphate hydrolases"/>
    <property type="match status" value="1"/>
</dbReference>
<dbReference type="PANTHER" id="PTHR42781:SF4">
    <property type="entry name" value="SPERMIDINE_PUTRESCINE IMPORT ATP-BINDING PROTEIN POTA"/>
    <property type="match status" value="1"/>
</dbReference>
<keyword evidence="1" id="KW-0813">Transport</keyword>
<dbReference type="PROSITE" id="PS00211">
    <property type="entry name" value="ABC_TRANSPORTER_1"/>
    <property type="match status" value="1"/>
</dbReference>
<comment type="caution">
    <text evidence="5">The sequence shown here is derived from an EMBL/GenBank/DDBJ whole genome shotgun (WGS) entry which is preliminary data.</text>
</comment>
<accession>E3BNK2</accession>
<sequence>MTLLLKEITIESPNGNTLLGPLNIEALPGEVTTLMGPSGCGKSTLLDLIAGHLSDGFKYSGHIELCGDVLCGLPAHERQVGILFQDDLLFPHLNVWQNLAFAIPNKVRGSAREKLALSTLDSIGLNNLANSFPDQISGGQRARISLSRMLLAKPKLALLDEPYNKLDQELREQFRFWVEEQIRIANIPALMVTHDKADVPSGGLCLTWPWENAYAG</sequence>
<dbReference type="InterPro" id="IPR003439">
    <property type="entry name" value="ABC_transporter-like_ATP-bd"/>
</dbReference>
<dbReference type="InterPro" id="IPR003593">
    <property type="entry name" value="AAA+_ATPase"/>
</dbReference>
<protein>
    <submittedName>
        <fullName evidence="5">Putative ABC transporter, ATP-binding protein</fullName>
    </submittedName>
</protein>
<dbReference type="InterPro" id="IPR027417">
    <property type="entry name" value="P-loop_NTPase"/>
</dbReference>
<dbReference type="Gene3D" id="3.40.50.300">
    <property type="entry name" value="P-loop containing nucleotide triphosphate hydrolases"/>
    <property type="match status" value="1"/>
</dbReference>
<proteinExistence type="predicted"/>